<dbReference type="Pfam" id="PF02782">
    <property type="entry name" value="FGGY_C"/>
    <property type="match status" value="1"/>
</dbReference>
<dbReference type="GO" id="GO:0016301">
    <property type="term" value="F:kinase activity"/>
    <property type="evidence" value="ECO:0007669"/>
    <property type="project" value="UniProtKB-KW"/>
</dbReference>
<proteinExistence type="predicted"/>
<dbReference type="InterPro" id="IPR018485">
    <property type="entry name" value="FGGY_C"/>
</dbReference>
<evidence type="ECO:0000313" key="2">
    <source>
        <dbReference type="EMBL" id="MDN3702322.1"/>
    </source>
</evidence>
<dbReference type="Proteomes" id="UP001223712">
    <property type="component" value="Unassembled WGS sequence"/>
</dbReference>
<feature type="domain" description="Carbohydrate kinase FGGY C-terminal" evidence="1">
    <location>
        <begin position="10"/>
        <end position="194"/>
    </location>
</feature>
<keyword evidence="3" id="KW-1185">Reference proteome</keyword>
<evidence type="ECO:0000259" key="1">
    <source>
        <dbReference type="Pfam" id="PF02782"/>
    </source>
</evidence>
<reference evidence="3" key="1">
    <citation type="journal article" date="2019" name="Int. J. Syst. Evol. Microbiol.">
        <title>The Global Catalogue of Microorganisms (GCM) 10K type strain sequencing project: providing services to taxonomists for standard genome sequencing and annotation.</title>
        <authorList>
            <consortium name="The Broad Institute Genomics Platform"/>
            <consortium name="The Broad Institute Genome Sequencing Center for Infectious Disease"/>
            <person name="Wu L."/>
            <person name="Ma J."/>
        </authorList>
    </citation>
    <scope>NUCLEOTIDE SEQUENCE [LARGE SCALE GENOMIC DNA]</scope>
    <source>
        <strain evidence="3">CECT 7226</strain>
    </source>
</reference>
<accession>A0ABT8CKQ5</accession>
<name>A0ABT8CKQ5_9VIBR</name>
<dbReference type="SUPFAM" id="SSF53067">
    <property type="entry name" value="Actin-like ATPase domain"/>
    <property type="match status" value="1"/>
</dbReference>
<dbReference type="EMBL" id="JAUFQY010000002">
    <property type="protein sequence ID" value="MDN3702322.1"/>
    <property type="molecule type" value="Genomic_DNA"/>
</dbReference>
<organism evidence="2 3">
    <name type="scientific">Vibrio artabrorum</name>
    <dbReference type="NCBI Taxonomy" id="446374"/>
    <lineage>
        <taxon>Bacteria</taxon>
        <taxon>Pseudomonadati</taxon>
        <taxon>Pseudomonadota</taxon>
        <taxon>Gammaproteobacteria</taxon>
        <taxon>Vibrionales</taxon>
        <taxon>Vibrionaceae</taxon>
        <taxon>Vibrio</taxon>
    </lineage>
</organism>
<keyword evidence="2" id="KW-0418">Kinase</keyword>
<dbReference type="RefSeq" id="WP_290334972.1">
    <property type="nucleotide sequence ID" value="NZ_JAUFQY010000002.1"/>
</dbReference>
<dbReference type="Gene3D" id="3.30.420.40">
    <property type="match status" value="1"/>
</dbReference>
<dbReference type="InterPro" id="IPR043129">
    <property type="entry name" value="ATPase_NBD"/>
</dbReference>
<sequence length="198" mass="22472">MNIEDNGVILSSGTWSLLGKELLDPIVNEQSRLKNFTNEGGFDRRYRFLKNIMGLWIVQEVSRNLDHRYSYSELVKLAREAKDFTSVIDVNDQRFFVSDNMIEEIVNYCKESGQIPPSTVGEVSACVYRSLASCYKKYIDEISEITGQEISVINIIGGGCKNEFLNELIKAETDREVIIGPIEATGIGNRRCCVIQWN</sequence>
<keyword evidence="2" id="KW-0808">Transferase</keyword>
<comment type="caution">
    <text evidence="2">The sequence shown here is derived from an EMBL/GenBank/DDBJ whole genome shotgun (WGS) entry which is preliminary data.</text>
</comment>
<gene>
    <name evidence="2" type="ORF">QWY96_17960</name>
</gene>
<protein>
    <submittedName>
        <fullName evidence="2">FGGY-family carbohydrate kinase</fullName>
    </submittedName>
</protein>
<evidence type="ECO:0000313" key="3">
    <source>
        <dbReference type="Proteomes" id="UP001223712"/>
    </source>
</evidence>